<keyword evidence="9" id="KW-1185">Reference proteome</keyword>
<dbReference type="HAMAP" id="MF_01416">
    <property type="entry name" value="ATP_synth_delta_bact"/>
    <property type="match status" value="1"/>
</dbReference>
<evidence type="ECO:0000256" key="7">
    <source>
        <dbReference type="HAMAP-Rule" id="MF_01416"/>
    </source>
</evidence>
<evidence type="ECO:0000256" key="4">
    <source>
        <dbReference type="ARBA" id="ARBA00023065"/>
    </source>
</evidence>
<keyword evidence="5 7" id="KW-0472">Membrane</keyword>
<keyword evidence="7" id="KW-1003">Cell membrane</keyword>
<dbReference type="NCBIfam" id="TIGR01145">
    <property type="entry name" value="ATP_synt_delta"/>
    <property type="match status" value="1"/>
</dbReference>
<keyword evidence="2 7" id="KW-0813">Transport</keyword>
<dbReference type="GO" id="GO:0045259">
    <property type="term" value="C:proton-transporting ATP synthase complex"/>
    <property type="evidence" value="ECO:0007669"/>
    <property type="project" value="UniProtKB-KW"/>
</dbReference>
<protein>
    <recommendedName>
        <fullName evidence="7">ATP synthase subunit delta</fullName>
    </recommendedName>
    <alternativeName>
        <fullName evidence="7">ATP synthase F(1) sector subunit delta</fullName>
    </alternativeName>
    <alternativeName>
        <fullName evidence="7">F-type ATPase subunit delta</fullName>
        <shortName evidence="7">F-ATPase subunit delta</shortName>
    </alternativeName>
</protein>
<evidence type="ECO:0000313" key="8">
    <source>
        <dbReference type="EMBL" id="SUQ16152.1"/>
    </source>
</evidence>
<dbReference type="InterPro" id="IPR026015">
    <property type="entry name" value="ATP_synth_OSCP/delta_N_sf"/>
</dbReference>
<dbReference type="GO" id="GO:0005886">
    <property type="term" value="C:plasma membrane"/>
    <property type="evidence" value="ECO:0007669"/>
    <property type="project" value="UniProtKB-SubCell"/>
</dbReference>
<dbReference type="InterPro" id="IPR000711">
    <property type="entry name" value="ATPase_OSCP/dsu"/>
</dbReference>
<comment type="function">
    <text evidence="7">This protein is part of the stalk that links CF(0) to CF(1). It either transmits conformational changes from CF(0) to CF(1) or is implicated in proton conduction.</text>
</comment>
<dbReference type="AlphaFoldDB" id="A0A316ABI3"/>
<name>A0A316ABI3_9FIRM</name>
<accession>A0A316ABI3</accession>
<dbReference type="Pfam" id="PF00213">
    <property type="entry name" value="OSCP"/>
    <property type="match status" value="1"/>
</dbReference>
<evidence type="ECO:0000256" key="5">
    <source>
        <dbReference type="ARBA" id="ARBA00023136"/>
    </source>
</evidence>
<dbReference type="EMBL" id="UHJJ01000022">
    <property type="protein sequence ID" value="SUQ16152.1"/>
    <property type="molecule type" value="Genomic_DNA"/>
</dbReference>
<dbReference type="Proteomes" id="UP000254051">
    <property type="component" value="Unassembled WGS sequence"/>
</dbReference>
<dbReference type="SUPFAM" id="SSF47928">
    <property type="entry name" value="N-terminal domain of the delta subunit of the F1F0-ATP synthase"/>
    <property type="match status" value="1"/>
</dbReference>
<keyword evidence="6 7" id="KW-0066">ATP synthesis</keyword>
<evidence type="ECO:0000313" key="9">
    <source>
        <dbReference type="Proteomes" id="UP000254051"/>
    </source>
</evidence>
<dbReference type="PRINTS" id="PR00125">
    <property type="entry name" value="ATPASEDELTA"/>
</dbReference>
<dbReference type="PANTHER" id="PTHR11910">
    <property type="entry name" value="ATP SYNTHASE DELTA CHAIN"/>
    <property type="match status" value="1"/>
</dbReference>
<dbReference type="GO" id="GO:0046933">
    <property type="term" value="F:proton-transporting ATP synthase activity, rotational mechanism"/>
    <property type="evidence" value="ECO:0007669"/>
    <property type="project" value="UniProtKB-UniRule"/>
</dbReference>
<comment type="similarity">
    <text evidence="7">Belongs to the ATPase delta chain family.</text>
</comment>
<gene>
    <name evidence="7" type="primary">atpH</name>
    <name evidence="8" type="ORF">SAMN05216529_12241</name>
</gene>
<evidence type="ECO:0000256" key="3">
    <source>
        <dbReference type="ARBA" id="ARBA00022781"/>
    </source>
</evidence>
<keyword evidence="3 7" id="KW-0375">Hydrogen ion transport</keyword>
<dbReference type="RefSeq" id="WP_109714558.1">
    <property type="nucleotide sequence ID" value="NZ_QGDS01000022.1"/>
</dbReference>
<reference evidence="9" key="1">
    <citation type="submission" date="2017-07" db="EMBL/GenBank/DDBJ databases">
        <authorList>
            <person name="Varghese N."/>
            <person name="Submissions S."/>
        </authorList>
    </citation>
    <scope>NUCLEOTIDE SEQUENCE [LARGE SCALE GENOMIC DNA]</scope>
    <source>
        <strain evidence="9">NLAE-zl-C134</strain>
    </source>
</reference>
<comment type="function">
    <text evidence="7">F(1)F(0) ATP synthase produces ATP from ADP in the presence of a proton or sodium gradient. F-type ATPases consist of two structural domains, F(1) containing the extramembraneous catalytic core and F(0) containing the membrane proton channel, linked together by a central stalk and a peripheral stalk. During catalysis, ATP synthesis in the catalytic domain of F(1) is coupled via a rotary mechanism of the central stalk subunits to proton translocation.</text>
</comment>
<keyword evidence="4 7" id="KW-0406">Ion transport</keyword>
<comment type="subcellular location">
    <subcellularLocation>
        <location evidence="7">Cell membrane</location>
        <topology evidence="7">Peripheral membrane protein</topology>
    </subcellularLocation>
    <subcellularLocation>
        <location evidence="1">Membrane</location>
    </subcellularLocation>
</comment>
<evidence type="ECO:0000256" key="1">
    <source>
        <dbReference type="ARBA" id="ARBA00004370"/>
    </source>
</evidence>
<dbReference type="Gene3D" id="1.10.520.20">
    <property type="entry name" value="N-terminal domain of the delta subunit of the F1F0-ATP synthase"/>
    <property type="match status" value="1"/>
</dbReference>
<proteinExistence type="inferred from homology"/>
<keyword evidence="7" id="KW-0139">CF(1)</keyword>
<dbReference type="OrthoDB" id="9802471at2"/>
<sequence length="180" mass="20609">MVKLKNRYANALLELSEENGTLEKDLEQVVLVRDALNNADVQAFLVHPHIPDSAKHELFQNTFSEQLARHLMGFLYLMVRKNRESLIVSALTEYIDRTNRRLGRIEAKIVSAKVLTEEQTESIRTVLSRQMNMQVKVTATVDPDVIGGFYVLADGRIFDGTLRSELHNMRECLKRGSYEC</sequence>
<evidence type="ECO:0000256" key="2">
    <source>
        <dbReference type="ARBA" id="ARBA00022448"/>
    </source>
</evidence>
<evidence type="ECO:0000256" key="6">
    <source>
        <dbReference type="ARBA" id="ARBA00023310"/>
    </source>
</evidence>
<organism evidence="8 9">
    <name type="scientific">Faecalicatena contorta</name>
    <dbReference type="NCBI Taxonomy" id="39482"/>
    <lineage>
        <taxon>Bacteria</taxon>
        <taxon>Bacillati</taxon>
        <taxon>Bacillota</taxon>
        <taxon>Clostridia</taxon>
        <taxon>Lachnospirales</taxon>
        <taxon>Lachnospiraceae</taxon>
        <taxon>Faecalicatena</taxon>
    </lineage>
</organism>